<dbReference type="RefSeq" id="WP_038191366.1">
    <property type="nucleotide sequence ID" value="NZ_JRWP01000026.1"/>
</dbReference>
<comment type="caution">
    <text evidence="1">The sequence shown here is derived from an EMBL/GenBank/DDBJ whole genome shotgun (WGS) entry which is preliminary data.</text>
</comment>
<name>A0A0A5HVJ0_PHOS4</name>
<dbReference type="STRING" id="379097.SE23_08700"/>
<proteinExistence type="predicted"/>
<dbReference type="Proteomes" id="UP000030451">
    <property type="component" value="Unassembled WGS sequence"/>
</dbReference>
<evidence type="ECO:0000313" key="1">
    <source>
        <dbReference type="EMBL" id="KGY08345.1"/>
    </source>
</evidence>
<evidence type="ECO:0008006" key="3">
    <source>
        <dbReference type="Google" id="ProtNLM"/>
    </source>
</evidence>
<sequence length="186" mass="20460">MNPLKLYSLALLLPALTGCVTPNESLPHHVYKDSKEFSTTQTALPSMLTQLTQRLSHREEVGVIHLSLQGGQLSANDKQHIESDLSSRLLLPIELTHTPSNTQEISGHLEVTLVPDTCRYNPSVLPVSRQACLQLRNQYLSSATPSAWHQGLTYIESNSALSTGAVQRLHNNQLKSAEKQSVTGED</sequence>
<evidence type="ECO:0000313" key="2">
    <source>
        <dbReference type="Proteomes" id="UP000030451"/>
    </source>
</evidence>
<gene>
    <name evidence="1" type="ORF">NM06_12855</name>
</gene>
<organism evidence="1 2">
    <name type="scientific">Photobacterium sp. (strain ATCC 43367)</name>
    <dbReference type="NCBI Taxonomy" id="379097"/>
    <lineage>
        <taxon>Bacteria</taxon>
        <taxon>Pseudomonadati</taxon>
        <taxon>Pseudomonadota</taxon>
        <taxon>Gammaproteobacteria</taxon>
        <taxon>Vibrionales</taxon>
        <taxon>Vibrionaceae</taxon>
        <taxon>Vibrio</taxon>
        <taxon>Vibrio oreintalis group</taxon>
    </lineage>
</organism>
<accession>A0A0A5HVJ0</accession>
<protein>
    <recommendedName>
        <fullName evidence="3">Pilus assembly protein FlpD</fullName>
    </recommendedName>
</protein>
<dbReference type="OrthoDB" id="5875917at2"/>
<dbReference type="PROSITE" id="PS51257">
    <property type="entry name" value="PROKAR_LIPOPROTEIN"/>
    <property type="match status" value="1"/>
</dbReference>
<reference evidence="1 2" key="1">
    <citation type="submission" date="2014-10" db="EMBL/GenBank/DDBJ databases">
        <title>Genome sequencing of Vibrio sinaloensis T08.</title>
        <authorList>
            <person name="Chan K.-G."/>
            <person name="Mohamad N.I."/>
        </authorList>
    </citation>
    <scope>NUCLEOTIDE SEQUENCE [LARGE SCALE GENOMIC DNA]</scope>
    <source>
        <strain evidence="1 2">T08</strain>
    </source>
</reference>
<dbReference type="AlphaFoldDB" id="A0A0A5HVJ0"/>
<dbReference type="EMBL" id="JRWP01000026">
    <property type="protein sequence ID" value="KGY08345.1"/>
    <property type="molecule type" value="Genomic_DNA"/>
</dbReference>